<name>Q12MV9_SHEDO</name>
<dbReference type="Proteomes" id="UP000001982">
    <property type="component" value="Chromosome"/>
</dbReference>
<feature type="chain" id="PRO_5004181314" evidence="1">
    <location>
        <begin position="25"/>
        <end position="116"/>
    </location>
</feature>
<organism evidence="2 3">
    <name type="scientific">Shewanella denitrificans (strain OS217 / ATCC BAA-1090 / DSM 15013)</name>
    <dbReference type="NCBI Taxonomy" id="318161"/>
    <lineage>
        <taxon>Bacteria</taxon>
        <taxon>Pseudomonadati</taxon>
        <taxon>Pseudomonadota</taxon>
        <taxon>Gammaproteobacteria</taxon>
        <taxon>Alteromonadales</taxon>
        <taxon>Shewanellaceae</taxon>
        <taxon>Shewanella</taxon>
    </lineage>
</organism>
<dbReference type="KEGG" id="sdn:Sden_1934"/>
<feature type="signal peptide" evidence="1">
    <location>
        <begin position="1"/>
        <end position="24"/>
    </location>
</feature>
<proteinExistence type="predicted"/>
<evidence type="ECO:0000313" key="3">
    <source>
        <dbReference type="Proteomes" id="UP000001982"/>
    </source>
</evidence>
<dbReference type="OrthoDB" id="9182416at2"/>
<dbReference type="EMBL" id="CP000302">
    <property type="protein sequence ID" value="ABE55217.1"/>
    <property type="molecule type" value="Genomic_DNA"/>
</dbReference>
<reference evidence="2 3" key="1">
    <citation type="submission" date="2006-03" db="EMBL/GenBank/DDBJ databases">
        <title>Complete sequence of Shewanella denitrificans OS217.</title>
        <authorList>
            <consortium name="US DOE Joint Genome Institute"/>
            <person name="Copeland A."/>
            <person name="Lucas S."/>
            <person name="Lapidus A."/>
            <person name="Barry K."/>
            <person name="Detter J.C."/>
            <person name="Glavina del Rio T."/>
            <person name="Hammon N."/>
            <person name="Israni S."/>
            <person name="Dalin E."/>
            <person name="Tice H."/>
            <person name="Pitluck S."/>
            <person name="Brettin T."/>
            <person name="Bruce D."/>
            <person name="Han C."/>
            <person name="Tapia R."/>
            <person name="Gilna P."/>
            <person name="Kiss H."/>
            <person name="Schmutz J."/>
            <person name="Larimer F."/>
            <person name="Land M."/>
            <person name="Hauser L."/>
            <person name="Kyrpides N."/>
            <person name="Lykidis A."/>
            <person name="Richardson P."/>
        </authorList>
    </citation>
    <scope>NUCLEOTIDE SEQUENCE [LARGE SCALE GENOMIC DNA]</scope>
    <source>
        <strain evidence="3">OS217 / ATCC BAA-1090 / DSM 15013</strain>
    </source>
</reference>
<gene>
    <name evidence="2" type="ordered locus">Sden_1934</name>
</gene>
<sequence length="116" mass="12728">MIKKILGKLSVVVCLSLYISHAYAGPGYIHVSDMSQVHYQLVGDGNVYFRNLNTFNNTATGCCYAFILDTTTPYGKSAWSVILMKMATKAPLSLYVSDYNPPTSGNPATIDHLGNW</sequence>
<dbReference type="RefSeq" id="WP_011496373.1">
    <property type="nucleotide sequence ID" value="NC_007954.1"/>
</dbReference>
<dbReference type="AlphaFoldDB" id="Q12MV9"/>
<evidence type="ECO:0000313" key="2">
    <source>
        <dbReference type="EMBL" id="ABE55217.1"/>
    </source>
</evidence>
<protein>
    <submittedName>
        <fullName evidence="2">Uncharacterized protein</fullName>
    </submittedName>
</protein>
<keyword evidence="1" id="KW-0732">Signal</keyword>
<evidence type="ECO:0000256" key="1">
    <source>
        <dbReference type="SAM" id="SignalP"/>
    </source>
</evidence>
<dbReference type="HOGENOM" id="CLU_2119440_0_0_6"/>
<accession>Q12MV9</accession>
<keyword evidence="3" id="KW-1185">Reference proteome</keyword>